<dbReference type="CDD" id="cd06853">
    <property type="entry name" value="GT_WecA_like"/>
    <property type="match status" value="1"/>
</dbReference>
<feature type="transmembrane region" description="Helical" evidence="7">
    <location>
        <begin position="233"/>
        <end position="255"/>
    </location>
</feature>
<feature type="transmembrane region" description="Helical" evidence="7">
    <location>
        <begin position="99"/>
        <end position="130"/>
    </location>
</feature>
<feature type="transmembrane region" description="Helical" evidence="7">
    <location>
        <begin position="172"/>
        <end position="190"/>
    </location>
</feature>
<dbReference type="Proteomes" id="UP000765003">
    <property type="component" value="Unassembled WGS sequence"/>
</dbReference>
<comment type="caution">
    <text evidence="8">The sequence shown here is derived from an EMBL/GenBank/DDBJ whole genome shotgun (WGS) entry which is preliminary data.</text>
</comment>
<keyword evidence="2" id="KW-1003">Cell membrane</keyword>
<evidence type="ECO:0000256" key="4">
    <source>
        <dbReference type="ARBA" id="ARBA00022692"/>
    </source>
</evidence>
<gene>
    <name evidence="8" type="ORF">JYT19_00820</name>
</gene>
<proteinExistence type="predicted"/>
<organism evidence="8 9">
    <name type="scientific">Sulfobacillus acidophilus</name>
    <dbReference type="NCBI Taxonomy" id="53633"/>
    <lineage>
        <taxon>Bacteria</taxon>
        <taxon>Bacillati</taxon>
        <taxon>Bacillota</taxon>
        <taxon>Clostridia</taxon>
        <taxon>Eubacteriales</taxon>
        <taxon>Clostridiales Family XVII. Incertae Sedis</taxon>
        <taxon>Sulfobacillus</taxon>
    </lineage>
</organism>
<keyword evidence="5 7" id="KW-1133">Transmembrane helix</keyword>
<feature type="transmembrane region" description="Helical" evidence="7">
    <location>
        <begin position="313"/>
        <end position="329"/>
    </location>
</feature>
<keyword evidence="3 8" id="KW-0808">Transferase</keyword>
<comment type="subcellular location">
    <subcellularLocation>
        <location evidence="1">Cell membrane</location>
        <topology evidence="1">Multi-pass membrane protein</topology>
    </subcellularLocation>
</comment>
<keyword evidence="9" id="KW-1185">Reference proteome</keyword>
<dbReference type="PANTHER" id="PTHR22926:SF3">
    <property type="entry name" value="UNDECAPRENYL-PHOSPHATE ALPHA-N-ACETYLGLUCOSAMINYL 1-PHOSPHATE TRANSFERASE"/>
    <property type="match status" value="1"/>
</dbReference>
<protein>
    <submittedName>
        <fullName evidence="8">Undecaprenyl/decaprenyl-phosphate alpha-N-acetylglucosaminyl 1-phosphate transferase</fullName>
    </submittedName>
</protein>
<feature type="transmembrane region" description="Helical" evidence="7">
    <location>
        <begin position="38"/>
        <end position="56"/>
    </location>
</feature>
<sequence length="350" mass="39049">MLFSLGLSTLLNLVAVTIAKKYSLVAVTREDRWHKSKVALHGGVAIFFTIIISALISMLFKEWHNPEIVILIAISCACFLGLADDIFHLGAFSKLSTEIIISSVLIFFGVKFQIFEWNFLNIVLTYFWLIGITNALNIIDNMDGLSSGVSLLIISSLFIYKKLFLTSLSNSNVEIILAILFGSIAGFWLLNKKPARIFLGDSGSLMIGMLLASITLATFYPEGSKEFTGDFSYLSFFVIVTLFTYPIFDTIFVSIGRYKAGSPIFQGGTDHSSHKLVILGFTEKQAVLIVYVIQLLGGIVILSIAYFKSVWEMTFITFMMLLLCFGLFLKKKKSQAKCDFELVTKPEENL</sequence>
<feature type="transmembrane region" description="Helical" evidence="7">
    <location>
        <begin position="286"/>
        <end position="307"/>
    </location>
</feature>
<dbReference type="GO" id="GO:0016740">
    <property type="term" value="F:transferase activity"/>
    <property type="evidence" value="ECO:0007669"/>
    <property type="project" value="UniProtKB-KW"/>
</dbReference>
<evidence type="ECO:0000256" key="3">
    <source>
        <dbReference type="ARBA" id="ARBA00022679"/>
    </source>
</evidence>
<keyword evidence="4 7" id="KW-0812">Transmembrane</keyword>
<dbReference type="Pfam" id="PF00953">
    <property type="entry name" value="Glycos_transf_4"/>
    <property type="match status" value="1"/>
</dbReference>
<evidence type="ECO:0000313" key="9">
    <source>
        <dbReference type="Proteomes" id="UP000765003"/>
    </source>
</evidence>
<dbReference type="EMBL" id="JAFITA010000010">
    <property type="protein sequence ID" value="MBN4077433.1"/>
    <property type="molecule type" value="Genomic_DNA"/>
</dbReference>
<evidence type="ECO:0000313" key="8">
    <source>
        <dbReference type="EMBL" id="MBN4077433.1"/>
    </source>
</evidence>
<evidence type="ECO:0000256" key="6">
    <source>
        <dbReference type="ARBA" id="ARBA00023136"/>
    </source>
</evidence>
<feature type="transmembrane region" description="Helical" evidence="7">
    <location>
        <begin position="68"/>
        <end position="87"/>
    </location>
</feature>
<accession>A0ABS3AWG9</accession>
<dbReference type="InterPro" id="IPR000715">
    <property type="entry name" value="Glycosyl_transferase_4"/>
</dbReference>
<reference evidence="8" key="1">
    <citation type="submission" date="2021-02" db="EMBL/GenBank/DDBJ databases">
        <title>Activity-based single-cell genomes from oceanic crustal fluid captures similar information to metagenomic and metatranscriptomic surveys with orders of magnitude less sampling.</title>
        <authorList>
            <person name="D'Angelo T.S."/>
            <person name="Orcutt B.N."/>
        </authorList>
    </citation>
    <scope>NUCLEOTIDE SEQUENCE [LARGE SCALE GENOMIC DNA]</scope>
    <source>
        <strain evidence="8">AH-315-E05</strain>
    </source>
</reference>
<name>A0ABS3AWG9_9FIRM</name>
<dbReference type="PANTHER" id="PTHR22926">
    <property type="entry name" value="PHOSPHO-N-ACETYLMURAMOYL-PENTAPEPTIDE-TRANSFERASE"/>
    <property type="match status" value="1"/>
</dbReference>
<evidence type="ECO:0000256" key="1">
    <source>
        <dbReference type="ARBA" id="ARBA00004651"/>
    </source>
</evidence>
<keyword evidence="6 7" id="KW-0472">Membrane</keyword>
<evidence type="ECO:0000256" key="2">
    <source>
        <dbReference type="ARBA" id="ARBA00022475"/>
    </source>
</evidence>
<evidence type="ECO:0000256" key="5">
    <source>
        <dbReference type="ARBA" id="ARBA00022989"/>
    </source>
</evidence>
<evidence type="ECO:0000256" key="7">
    <source>
        <dbReference type="SAM" id="Phobius"/>
    </source>
</evidence>
<feature type="transmembrane region" description="Helical" evidence="7">
    <location>
        <begin position="202"/>
        <end position="221"/>
    </location>
</feature>